<accession>A0A523BG48</accession>
<dbReference type="EC" id="4.2.1.182" evidence="7"/>
<comment type="function">
    <text evidence="4">Component of a hydro-lyase that catalyzes the dehydration of mevalonate 5-phosphate (MVA5P) to form trans-anhydromevalonate 5-phosphate (tAHMP). Involved in the archaeal mevalonate (MVA) pathway, which provides fundamental precursors for isoprenoid biosynthesis, such as isopentenyl diphosphate (IPP) and dimethylallyl diphosphate (DMAPP).</text>
</comment>
<evidence type="ECO:0000313" key="10">
    <source>
        <dbReference type="EMBL" id="TDA39904.1"/>
    </source>
</evidence>
<evidence type="ECO:0000256" key="4">
    <source>
        <dbReference type="ARBA" id="ARBA00045299"/>
    </source>
</evidence>
<reference evidence="10 11" key="1">
    <citation type="journal article" date="2019" name="Nat. Microbiol.">
        <title>Expanding anaerobic alkane metabolism in the domain of Archaea.</title>
        <authorList>
            <person name="Wang Y."/>
            <person name="Wegener G."/>
            <person name="Hou J."/>
            <person name="Wang F."/>
            <person name="Xiao X."/>
        </authorList>
    </citation>
    <scope>NUCLEOTIDE SEQUENCE [LARGE SCALE GENOMIC DNA]</scope>
    <source>
        <strain evidence="10">WYZ-LMO10</strain>
    </source>
</reference>
<proteinExistence type="inferred from homology"/>
<dbReference type="Pfam" id="PF04412">
    <property type="entry name" value="AcnX"/>
    <property type="match status" value="1"/>
</dbReference>
<protein>
    <recommendedName>
        <fullName evidence="8">Phosphomevalonate dehydratase large subunit</fullName>
        <ecNumber evidence="7">4.2.1.182</ecNumber>
    </recommendedName>
</protein>
<dbReference type="GO" id="GO:0016829">
    <property type="term" value="F:lyase activity"/>
    <property type="evidence" value="ECO:0007669"/>
    <property type="project" value="UniProtKB-KW"/>
</dbReference>
<evidence type="ECO:0000256" key="1">
    <source>
        <dbReference type="ARBA" id="ARBA00023004"/>
    </source>
</evidence>
<evidence type="ECO:0000256" key="3">
    <source>
        <dbReference type="ARBA" id="ARBA00045120"/>
    </source>
</evidence>
<dbReference type="Proteomes" id="UP000315399">
    <property type="component" value="Unassembled WGS sequence"/>
</dbReference>
<name>A0A523BG48_9CREN</name>
<evidence type="ECO:0000256" key="2">
    <source>
        <dbReference type="ARBA" id="ARBA00023239"/>
    </source>
</evidence>
<comment type="caution">
    <text evidence="10">The sequence shown here is derived from an EMBL/GenBank/DDBJ whole genome shotgun (WGS) entry which is preliminary data.</text>
</comment>
<evidence type="ECO:0000313" key="11">
    <source>
        <dbReference type="Proteomes" id="UP000315399"/>
    </source>
</evidence>
<dbReference type="InterPro" id="IPR007506">
    <property type="entry name" value="PMDh-L-like_dom"/>
</dbReference>
<comment type="catalytic activity">
    <reaction evidence="3">
        <text>(R)-5-phosphomevalonate = (2E)-3-methyl-5-phosphooxypent-2-enoate + H2O</text>
        <dbReference type="Rhea" id="RHEA:78975"/>
        <dbReference type="ChEBI" id="CHEBI:15377"/>
        <dbReference type="ChEBI" id="CHEBI:58146"/>
        <dbReference type="ChEBI" id="CHEBI:229665"/>
        <dbReference type="EC" id="4.2.1.182"/>
    </reaction>
    <physiologicalReaction direction="left-to-right" evidence="3">
        <dbReference type="Rhea" id="RHEA:78976"/>
    </physiologicalReaction>
</comment>
<feature type="domain" description="Phosphomevalonate dehydratase large subunit-like" evidence="9">
    <location>
        <begin position="1"/>
        <end position="384"/>
    </location>
</feature>
<evidence type="ECO:0000259" key="9">
    <source>
        <dbReference type="Pfam" id="PF04412"/>
    </source>
</evidence>
<dbReference type="PANTHER" id="PTHR36577:SF3">
    <property type="entry name" value="DUF521 DOMAIN PROTEIN (AFU_ORTHOLOGUE AFUA_6G00490)"/>
    <property type="match status" value="1"/>
</dbReference>
<dbReference type="EMBL" id="QNVH01000005">
    <property type="protein sequence ID" value="TDA39904.1"/>
    <property type="molecule type" value="Genomic_DNA"/>
</dbReference>
<keyword evidence="2" id="KW-0456">Lyase</keyword>
<keyword evidence="1" id="KW-0408">Iron</keyword>
<evidence type="ECO:0000256" key="7">
    <source>
        <dbReference type="ARBA" id="ARBA00047176"/>
    </source>
</evidence>
<dbReference type="CDD" id="cd01355">
    <property type="entry name" value="AcnX"/>
    <property type="match status" value="1"/>
</dbReference>
<comment type="similarity">
    <text evidence="5">Belongs to the AcnX type II large subunit family.</text>
</comment>
<evidence type="ECO:0000256" key="6">
    <source>
        <dbReference type="ARBA" id="ARBA00046520"/>
    </source>
</evidence>
<dbReference type="PANTHER" id="PTHR36577">
    <property type="entry name" value="DUF521 DOMAIN PROTEIN (AFU_ORTHOLOGUE AFUA_6G00490)"/>
    <property type="match status" value="1"/>
</dbReference>
<comment type="subunit">
    <text evidence="6">Heterodimer composed of a large subunit (PMDh-L) and a small subunit (PMDh-S).</text>
</comment>
<evidence type="ECO:0000256" key="5">
    <source>
        <dbReference type="ARBA" id="ARBA00046333"/>
    </source>
</evidence>
<sequence>MYLSREEERMLSGEEGIAVQKAMELLTALGEVFGAERMVRVESAQIAGVSYGNIGDAGMEFLEDWAGLGGRVRVKSTLNPAGMDLDKWQEMGVEESYYQRQMRILKAFEKMGVEITCTCTPYLVGNRPRPGAHIAWSESSAVVFANSVLGAKTNREGGPSALAAAITGRTPCYGLHLEDNREPTAIVKVEARLRTTFDFSLLGYTVGRILGSGIPYFKGVTGANLDRLKIMSAALAASGGIAMFCLGKKRQAGDKIEKICVDARELEISRERLSAEGKPDLACIGCPHCSLEELADLARAVRGKKVKKGCALWVWTSREVHNAAKGLGYVEAIERAGGKIFTDTCMVVCPLEKSGYSHMVSNSCKAAHYVPSTSGLRATVSEMYLVLESVMEG</sequence>
<evidence type="ECO:0000256" key="8">
    <source>
        <dbReference type="ARBA" id="ARBA00047196"/>
    </source>
</evidence>
<gene>
    <name evidence="10" type="ORF">DSO08_01075</name>
</gene>
<dbReference type="AlphaFoldDB" id="A0A523BG48"/>
<organism evidence="10 11">
    <name type="scientific">Thermoproteota archaeon</name>
    <dbReference type="NCBI Taxonomy" id="2056631"/>
    <lineage>
        <taxon>Archaea</taxon>
        <taxon>Thermoproteota</taxon>
    </lineage>
</organism>